<dbReference type="SUPFAM" id="SSF47781">
    <property type="entry name" value="RuvA domain 2-like"/>
    <property type="match status" value="2"/>
</dbReference>
<protein>
    <submittedName>
        <fullName evidence="1">ComEA family DNA-binding protein</fullName>
    </submittedName>
</protein>
<dbReference type="EMBL" id="QXHD01000004">
    <property type="protein sequence ID" value="NEZ59247.1"/>
    <property type="molecule type" value="Genomic_DNA"/>
</dbReference>
<dbReference type="GO" id="GO:0003677">
    <property type="term" value="F:DNA binding"/>
    <property type="evidence" value="ECO:0007669"/>
    <property type="project" value="UniProtKB-KW"/>
</dbReference>
<gene>
    <name evidence="1" type="ORF">DXZ20_27105</name>
</gene>
<reference evidence="1 2" key="1">
    <citation type="journal article" date="2020" name="Microb. Ecol.">
        <title>Ecogenomics of the Marine Benthic Filamentous Cyanobacterium Adonisia.</title>
        <authorList>
            <person name="Walter J.M."/>
            <person name="Coutinho F.H."/>
            <person name="Leomil L."/>
            <person name="Hargreaves P.I."/>
            <person name="Campeao M.E."/>
            <person name="Vieira V.V."/>
            <person name="Silva B.S."/>
            <person name="Fistarol G.O."/>
            <person name="Salomon P.S."/>
            <person name="Sawabe T."/>
            <person name="Mino S."/>
            <person name="Hosokawa M."/>
            <person name="Miyashita H."/>
            <person name="Maruyama F."/>
            <person name="van Verk M.C."/>
            <person name="Dutilh B.E."/>
            <person name="Thompson C.C."/>
            <person name="Thompson F.L."/>
        </authorList>
    </citation>
    <scope>NUCLEOTIDE SEQUENCE [LARGE SCALE GENOMIC DNA]</scope>
    <source>
        <strain evidence="1 2">CCMR0081</strain>
    </source>
</reference>
<dbReference type="Pfam" id="PF12836">
    <property type="entry name" value="HHH_3"/>
    <property type="match status" value="1"/>
</dbReference>
<evidence type="ECO:0000313" key="2">
    <source>
        <dbReference type="Proteomes" id="UP000481033"/>
    </source>
</evidence>
<comment type="caution">
    <text evidence="1">The sequence shown here is derived from an EMBL/GenBank/DDBJ whole genome shotgun (WGS) entry which is preliminary data.</text>
</comment>
<dbReference type="InterPro" id="IPR010994">
    <property type="entry name" value="RuvA_2-like"/>
</dbReference>
<dbReference type="Gene3D" id="1.10.150.280">
    <property type="entry name" value="AF1531-like domain"/>
    <property type="match status" value="1"/>
</dbReference>
<keyword evidence="2" id="KW-1185">Reference proteome</keyword>
<keyword evidence="1" id="KW-0238">DNA-binding</keyword>
<dbReference type="PANTHER" id="PTHR21180:SF32">
    <property type="entry name" value="ENDONUCLEASE_EXONUCLEASE_PHOSPHATASE FAMILY DOMAIN-CONTAINING PROTEIN 1"/>
    <property type="match status" value="1"/>
</dbReference>
<dbReference type="Proteomes" id="UP000481033">
    <property type="component" value="Unassembled WGS sequence"/>
</dbReference>
<sequence length="176" mass="20204">MRGLDALEAGLTPLRKKLAQDNYYRFSSVDEVQLGAKLGVRIDANRATVDDWLRLPGISIHQARSLVELSRSGMLLTCWDDVAAITGIGLQQLQVFEGVVQFYYYDLDSEVMPRQLLINQASARELTTIPSIDLALAERLVYGRHRYGPYRDWLDLKRRLQLPPEVITELLHYLRF</sequence>
<dbReference type="GO" id="GO:0015628">
    <property type="term" value="P:protein secretion by the type II secretion system"/>
    <property type="evidence" value="ECO:0007669"/>
    <property type="project" value="TreeGrafter"/>
</dbReference>
<dbReference type="AlphaFoldDB" id="A0A6M0RSM7"/>
<accession>A0A6M0RSM7</accession>
<organism evidence="1 2">
    <name type="scientific">Adonisia turfae CCMR0081</name>
    <dbReference type="NCBI Taxonomy" id="2292702"/>
    <lineage>
        <taxon>Bacteria</taxon>
        <taxon>Bacillati</taxon>
        <taxon>Cyanobacteriota</taxon>
        <taxon>Adonisia</taxon>
        <taxon>Adonisia turfae</taxon>
    </lineage>
</organism>
<proteinExistence type="predicted"/>
<dbReference type="Gene3D" id="1.10.150.320">
    <property type="entry name" value="Photosystem II 12 kDa extrinsic protein"/>
    <property type="match status" value="1"/>
</dbReference>
<evidence type="ECO:0000313" key="1">
    <source>
        <dbReference type="EMBL" id="NEZ59247.1"/>
    </source>
</evidence>
<dbReference type="PANTHER" id="PTHR21180">
    <property type="entry name" value="ENDONUCLEASE/EXONUCLEASE/PHOSPHATASE FAMILY DOMAIN-CONTAINING PROTEIN 1"/>
    <property type="match status" value="1"/>
</dbReference>
<name>A0A6M0RSM7_9CYAN</name>
<dbReference type="GO" id="GO:0015627">
    <property type="term" value="C:type II protein secretion system complex"/>
    <property type="evidence" value="ECO:0007669"/>
    <property type="project" value="TreeGrafter"/>
</dbReference>
<dbReference type="InterPro" id="IPR051675">
    <property type="entry name" value="Endo/Exo/Phosphatase_dom_1"/>
</dbReference>